<name>A0ABY5BCK6_BURGL</name>
<keyword evidence="2" id="KW-1185">Reference proteome</keyword>
<organism evidence="1 2">
    <name type="scientific">Burkholderia glumae</name>
    <name type="common">Pseudomonas glumae</name>
    <dbReference type="NCBI Taxonomy" id="337"/>
    <lineage>
        <taxon>Bacteria</taxon>
        <taxon>Pseudomonadati</taxon>
        <taxon>Pseudomonadota</taxon>
        <taxon>Betaproteobacteria</taxon>
        <taxon>Burkholderiales</taxon>
        <taxon>Burkholderiaceae</taxon>
        <taxon>Burkholderia</taxon>
    </lineage>
</organism>
<evidence type="ECO:0000313" key="1">
    <source>
        <dbReference type="EMBL" id="USS44662.1"/>
    </source>
</evidence>
<reference evidence="1" key="1">
    <citation type="submission" date="2022-06" db="EMBL/GenBank/DDBJ databases">
        <title>Draft genome sequence of Burkholderia glumae strain GR20004 isolated from rice panicle showing bacterial panicle blight.</title>
        <authorList>
            <person name="Choi S.Y."/>
            <person name="Lee Y.H."/>
        </authorList>
    </citation>
    <scope>NUCLEOTIDE SEQUENCE</scope>
    <source>
        <strain evidence="1">GR20004</strain>
    </source>
</reference>
<accession>A0ABY5BCK6</accession>
<dbReference type="Proteomes" id="UP001056386">
    <property type="component" value="Chromosome 1"/>
</dbReference>
<sequence>MTNNTTAAETLTLHELNLVERLRDANRDIFPSDRNGLIALIERLTSPRAAVPDGWKLVPEKHTLDMSIAFAEAWFSRVRVIDDDDIQDAYSAMLEAAPAAPVAEAEPAPNPLRRRVERLLVELHAEGRLSEGQCAKMLDISSVEWRELVEFLAPGAQAVAEYDGNHVQNHCTECNEHEAECSCAQAVAAPVAEIPEGCTPADAKMLRAANHELAAENDRLRHALGPFARLVSTDRLSWAMVEYQIKDDPEKQTFRHPHMQRAFNRVADLLSEDLCCVCEDLEAECNCGAAQAVAADRAQLTDSEILAKAKDRVYSRPFAEVEYYDFNEKELISFARDLLGGRAAVSPAPVAADGAATKDDVDALTFALGASVMIEGGEKYREALKRMLDRERAAVSPATADQSASDCKIDFGPGATLQPGPRVTFVDGMREAARLIQLWQSMQPAYRQLHSGYNRDASRIIAFWPGRLRECADDAPATSAPCAHDYVRSDRVCTECGEKTATADERAALDMALKLRAAGVAGTAVGDMLHAAAAMIEARASQAAAPARIEALRKGLFNARDALRAIYENRVTSNATIRLWIEDANRVLNGEQAAAPAEAIDRYQAVCAAAYQLAGVVGAPLRFLDALSDAANGEPMSADEALNLLPVGLNEIDEVNRSAAAPAEAREPAETEQSIAANCYHWIAERIGTKDGYSVQEHVDAMCHVIDECADFFHHFVGADEGGDDAAVRIAKNIRALKAGTLQDVSVRADAGEAVLAAVDRAVLAQAADFLEQKHSRLAAVTLRTLLAQGAQGGKGGEA</sequence>
<evidence type="ECO:0000313" key="2">
    <source>
        <dbReference type="Proteomes" id="UP001056386"/>
    </source>
</evidence>
<proteinExistence type="predicted"/>
<protein>
    <submittedName>
        <fullName evidence="1">Uncharacterized protein</fullName>
    </submittedName>
</protein>
<dbReference type="RefSeq" id="WP_252836707.1">
    <property type="nucleotide sequence ID" value="NZ_CP099587.1"/>
</dbReference>
<dbReference type="EMBL" id="CP099587">
    <property type="protein sequence ID" value="USS44662.1"/>
    <property type="molecule type" value="Genomic_DNA"/>
</dbReference>
<gene>
    <name evidence="1" type="ORF">NFI99_23840</name>
</gene>